<dbReference type="RefSeq" id="WP_187423226.1">
    <property type="nucleotide sequence ID" value="NZ_CP060637.1"/>
</dbReference>
<evidence type="ECO:0000313" key="2">
    <source>
        <dbReference type="EMBL" id="QNM16166.1"/>
    </source>
</evidence>
<dbReference type="Gene3D" id="3.10.129.10">
    <property type="entry name" value="Hotdog Thioesterase"/>
    <property type="match status" value="1"/>
</dbReference>
<dbReference type="SUPFAM" id="SSF54637">
    <property type="entry name" value="Thioesterase/thiol ester dehydrase-isomerase"/>
    <property type="match status" value="1"/>
</dbReference>
<keyword evidence="1" id="KW-0378">Hydrolase</keyword>
<dbReference type="AlphaFoldDB" id="A0A7G9GZD4"/>
<gene>
    <name evidence="2" type="ORF">H9Q81_04995</name>
</gene>
<dbReference type="EMBL" id="CP060637">
    <property type="protein sequence ID" value="QNM16166.1"/>
    <property type="molecule type" value="Genomic_DNA"/>
</dbReference>
<dbReference type="PANTHER" id="PTHR31793:SF37">
    <property type="entry name" value="ACYL-COA THIOESTER HYDROLASE YBGC"/>
    <property type="match status" value="1"/>
</dbReference>
<evidence type="ECO:0000256" key="1">
    <source>
        <dbReference type="ARBA" id="ARBA00022801"/>
    </source>
</evidence>
<dbReference type="CDD" id="cd00586">
    <property type="entry name" value="4HBT"/>
    <property type="match status" value="1"/>
</dbReference>
<accession>A0A7G9GZD4</accession>
<dbReference type="Proteomes" id="UP000515913">
    <property type="component" value="Chromosome"/>
</dbReference>
<reference evidence="2 3" key="1">
    <citation type="submission" date="2020-08" db="EMBL/GenBank/DDBJ databases">
        <authorList>
            <person name="Liu C."/>
            <person name="Sun Q."/>
        </authorList>
    </citation>
    <scope>NUCLEOTIDE SEQUENCE [LARGE SCALE GENOMIC DNA]</scope>
    <source>
        <strain evidence="2 3">NSJ-57</strain>
    </source>
</reference>
<organism evidence="2 3">
    <name type="scientific">Fusobacterium hominis</name>
    <dbReference type="NCBI Taxonomy" id="2764326"/>
    <lineage>
        <taxon>Bacteria</taxon>
        <taxon>Fusobacteriati</taxon>
        <taxon>Fusobacteriota</taxon>
        <taxon>Fusobacteriia</taxon>
        <taxon>Fusobacteriales</taxon>
        <taxon>Fusobacteriaceae</taxon>
        <taxon>Fusobacterium</taxon>
    </lineage>
</organism>
<dbReference type="PANTHER" id="PTHR31793">
    <property type="entry name" value="4-HYDROXYBENZOYL-COA THIOESTERASE FAMILY MEMBER"/>
    <property type="match status" value="1"/>
</dbReference>
<dbReference type="InterPro" id="IPR050563">
    <property type="entry name" value="4-hydroxybenzoyl-CoA_TE"/>
</dbReference>
<proteinExistence type="predicted"/>
<sequence length="135" mass="15715">MYCFNYKIKDEDINYGGHVGNERALLFFQMARINFFESMGLTELDLGEGAGVIQKNGFIEYNRQLFLNDIISINITDIEFSKSSFNIKYEIYNEENFKVINGSTLLVCYDYKANKVRKIPENFKMKATMIIQGDK</sequence>
<dbReference type="KEGG" id="fho:H9Q81_04995"/>
<keyword evidence="3" id="KW-1185">Reference proteome</keyword>
<name>A0A7G9GZD4_9FUSO</name>
<protein>
    <submittedName>
        <fullName evidence="2">Acyl-CoA thioesterase</fullName>
    </submittedName>
</protein>
<dbReference type="Pfam" id="PF13279">
    <property type="entry name" value="4HBT_2"/>
    <property type="match status" value="1"/>
</dbReference>
<dbReference type="GO" id="GO:0047617">
    <property type="term" value="F:fatty acyl-CoA hydrolase activity"/>
    <property type="evidence" value="ECO:0007669"/>
    <property type="project" value="TreeGrafter"/>
</dbReference>
<dbReference type="InterPro" id="IPR029069">
    <property type="entry name" value="HotDog_dom_sf"/>
</dbReference>
<evidence type="ECO:0000313" key="3">
    <source>
        <dbReference type="Proteomes" id="UP000515913"/>
    </source>
</evidence>